<proteinExistence type="evidence at transcript level"/>
<organism evidence="2">
    <name type="scientific">Ixodes ricinus</name>
    <name type="common">Common tick</name>
    <name type="synonym">Acarus ricinus</name>
    <dbReference type="NCBI Taxonomy" id="34613"/>
    <lineage>
        <taxon>Eukaryota</taxon>
        <taxon>Metazoa</taxon>
        <taxon>Ecdysozoa</taxon>
        <taxon>Arthropoda</taxon>
        <taxon>Chelicerata</taxon>
        <taxon>Arachnida</taxon>
        <taxon>Acari</taxon>
        <taxon>Parasitiformes</taxon>
        <taxon>Ixodida</taxon>
        <taxon>Ixodoidea</taxon>
        <taxon>Ixodidae</taxon>
        <taxon>Ixodinae</taxon>
        <taxon>Ixodes</taxon>
    </lineage>
</organism>
<sequence>MILECAVFCVVLVAFKKHTFVGSLMTLCFLLHPCLCFFFKKKFNVCRSSFCLRDSISLDVLAAQHSYQTFFFFFLCSVLLVRASDFEELSVLFLGRFVSLILSFDRQTGSWGAQIGVAIWAVFSGG</sequence>
<accession>A0A0K8RI40</accession>
<reference evidence="2" key="1">
    <citation type="submission" date="2012-12" db="EMBL/GenBank/DDBJ databases">
        <title>Identification and characterization of a phenylalanine ammonia-lyase gene family in Isatis indigotica Fort.</title>
        <authorList>
            <person name="Liu Q."/>
            <person name="Chen J."/>
            <person name="Zhou X."/>
            <person name="Di P."/>
            <person name="Xiao Y."/>
            <person name="Xuan H."/>
            <person name="Zhang L."/>
            <person name="Chen W."/>
        </authorList>
    </citation>
    <scope>NUCLEOTIDE SEQUENCE</scope>
    <source>
        <tissue evidence="2">Salivary gland</tissue>
    </source>
</reference>
<feature type="transmembrane region" description="Helical" evidence="1">
    <location>
        <begin position="20"/>
        <end position="39"/>
    </location>
</feature>
<dbReference type="EMBL" id="GADI01002981">
    <property type="protein sequence ID" value="JAA70827.1"/>
    <property type="molecule type" value="mRNA"/>
</dbReference>
<dbReference type="AlphaFoldDB" id="A0A0K8RI40"/>
<keyword evidence="1" id="KW-0472">Membrane</keyword>
<evidence type="ECO:0000256" key="1">
    <source>
        <dbReference type="SAM" id="Phobius"/>
    </source>
</evidence>
<protein>
    <submittedName>
        <fullName evidence="2">Uncharacterized protein</fullName>
    </submittedName>
</protein>
<name>A0A0K8RI40_IXORI</name>
<keyword evidence="1" id="KW-0812">Transmembrane</keyword>
<keyword evidence="1" id="KW-1133">Transmembrane helix</keyword>
<evidence type="ECO:0000313" key="2">
    <source>
        <dbReference type="EMBL" id="JAA70827.1"/>
    </source>
</evidence>